<organism evidence="1 2">
    <name type="scientific">Candidatus Muproteobacteria bacterium RBG_16_65_34</name>
    <dbReference type="NCBI Taxonomy" id="1817760"/>
    <lineage>
        <taxon>Bacteria</taxon>
        <taxon>Pseudomonadati</taxon>
        <taxon>Pseudomonadota</taxon>
        <taxon>Candidatus Muproteobacteria</taxon>
    </lineage>
</organism>
<proteinExistence type="predicted"/>
<dbReference type="Proteomes" id="UP000178885">
    <property type="component" value="Unassembled WGS sequence"/>
</dbReference>
<sequence>MASSLGRDGVFHLAAFAVIFAALLGVACERAVSSYPVKVVFAGKVVDTTVDSIYASCYLDYHRSDKQSGPKCDDLMRAMPAPAPGVLPDREMLRAISVSNSVDFAALYFVQAMLDVPRNRAAQQLFDREFSRFVRNDPAAWDWLRTRSRTYAFLFVPGWAPKPEPQNGTGLPVTRGALERLGFEIRLVDIAETATVDENAQLLAQEIRRYGGRGKRLVVASVGSGGQSAALALSKLLRPEETRAVAAWVNAGGRLRGSVLADAAQHSPAQWLAKAAMTLLGGDFAGVEGLGTEASRARSAPQKLPPHVQVVNYLGVPLSGDVTERARSGYDELRPYGPNDGFTLLADAIVPQGVTLIDLGRDHYLVDPRAEEKSLALAATVLRQLAARGLETATAERRGSAP</sequence>
<accession>A0A1F6TV44</accession>
<dbReference type="EMBL" id="MFSU01000012">
    <property type="protein sequence ID" value="OGI49000.1"/>
    <property type="molecule type" value="Genomic_DNA"/>
</dbReference>
<reference evidence="1 2" key="1">
    <citation type="journal article" date="2016" name="Nat. Commun.">
        <title>Thousands of microbial genomes shed light on interconnected biogeochemical processes in an aquifer system.</title>
        <authorList>
            <person name="Anantharaman K."/>
            <person name="Brown C.T."/>
            <person name="Hug L.A."/>
            <person name="Sharon I."/>
            <person name="Castelle C.J."/>
            <person name="Probst A.J."/>
            <person name="Thomas B.C."/>
            <person name="Singh A."/>
            <person name="Wilkins M.J."/>
            <person name="Karaoz U."/>
            <person name="Brodie E.L."/>
            <person name="Williams K.H."/>
            <person name="Hubbard S.S."/>
            <person name="Banfield J.F."/>
        </authorList>
    </citation>
    <scope>NUCLEOTIDE SEQUENCE [LARGE SCALE GENOMIC DNA]</scope>
</reference>
<dbReference type="PROSITE" id="PS51257">
    <property type="entry name" value="PROKAR_LIPOPROTEIN"/>
    <property type="match status" value="1"/>
</dbReference>
<dbReference type="AlphaFoldDB" id="A0A1F6TV44"/>
<evidence type="ECO:0000313" key="1">
    <source>
        <dbReference type="EMBL" id="OGI49000.1"/>
    </source>
</evidence>
<comment type="caution">
    <text evidence="1">The sequence shown here is derived from an EMBL/GenBank/DDBJ whole genome shotgun (WGS) entry which is preliminary data.</text>
</comment>
<gene>
    <name evidence="1" type="ORF">A2151_05620</name>
</gene>
<protein>
    <recommendedName>
        <fullName evidence="3">Alpha/beta hydrolase</fullName>
    </recommendedName>
</protein>
<name>A0A1F6TV44_9PROT</name>
<evidence type="ECO:0008006" key="3">
    <source>
        <dbReference type="Google" id="ProtNLM"/>
    </source>
</evidence>
<evidence type="ECO:0000313" key="2">
    <source>
        <dbReference type="Proteomes" id="UP000178885"/>
    </source>
</evidence>